<dbReference type="RefSeq" id="WP_284229769.1">
    <property type="nucleotide sequence ID" value="NZ_BSUL01000001.1"/>
</dbReference>
<name>A0AA37UHW7_9MICO</name>
<sequence>MSDPLARLLEEAELEARRLDEALAQARAARADQGDDEHDPEGATAADDWSRFTALRQANERWLAEIARARTRRDAGAYGVCLVCGQPIAPERLAVRPTADRCRDCAERRA</sequence>
<dbReference type="PANTHER" id="PTHR33823">
    <property type="entry name" value="RNA POLYMERASE-BINDING TRANSCRIPTION FACTOR DKSA-RELATED"/>
    <property type="match status" value="1"/>
</dbReference>
<evidence type="ECO:0000256" key="2">
    <source>
        <dbReference type="ARBA" id="ARBA00022771"/>
    </source>
</evidence>
<dbReference type="AlphaFoldDB" id="A0AA37UHW7"/>
<evidence type="ECO:0000256" key="1">
    <source>
        <dbReference type="ARBA" id="ARBA00022723"/>
    </source>
</evidence>
<evidence type="ECO:0000313" key="7">
    <source>
        <dbReference type="EMBL" id="GMA27275.1"/>
    </source>
</evidence>
<evidence type="ECO:0000256" key="5">
    <source>
        <dbReference type="SAM" id="MobiDB-lite"/>
    </source>
</evidence>
<reference evidence="7 8" key="1">
    <citation type="journal article" date="2014" name="Int. J. Syst. Evol. Microbiol.">
        <title>Complete genome sequence of Corynebacterium casei LMG S-19264T (=DSM 44701T), isolated from a smear-ripened cheese.</title>
        <authorList>
            <consortium name="US DOE Joint Genome Institute (JGI-PGF)"/>
            <person name="Walter F."/>
            <person name="Albersmeier A."/>
            <person name="Kalinowski J."/>
            <person name="Ruckert C."/>
        </authorList>
    </citation>
    <scope>NUCLEOTIDE SEQUENCE [LARGE SCALE GENOMIC DNA]</scope>
    <source>
        <strain evidence="7 8">NBRC 112289</strain>
    </source>
</reference>
<feature type="zinc finger region" description="dksA C4-type" evidence="4">
    <location>
        <begin position="81"/>
        <end position="105"/>
    </location>
</feature>
<dbReference type="SUPFAM" id="SSF57716">
    <property type="entry name" value="Glucocorticoid receptor-like (DNA-binding domain)"/>
    <property type="match status" value="1"/>
</dbReference>
<dbReference type="GO" id="GO:0008270">
    <property type="term" value="F:zinc ion binding"/>
    <property type="evidence" value="ECO:0007669"/>
    <property type="project" value="UniProtKB-KW"/>
</dbReference>
<feature type="domain" description="Zinc finger DksA/TraR C4-type" evidence="6">
    <location>
        <begin position="76"/>
        <end position="109"/>
    </location>
</feature>
<protein>
    <recommendedName>
        <fullName evidence="6">Zinc finger DksA/TraR C4-type domain-containing protein</fullName>
    </recommendedName>
</protein>
<evidence type="ECO:0000256" key="3">
    <source>
        <dbReference type="ARBA" id="ARBA00022833"/>
    </source>
</evidence>
<dbReference type="PROSITE" id="PS51128">
    <property type="entry name" value="ZF_DKSA_2"/>
    <property type="match status" value="1"/>
</dbReference>
<gene>
    <name evidence="7" type="ORF">GCM10025874_05280</name>
</gene>
<keyword evidence="2" id="KW-0863">Zinc-finger</keyword>
<dbReference type="InterPro" id="IPR000962">
    <property type="entry name" value="Znf_DskA_TraR"/>
</dbReference>
<dbReference type="EMBL" id="BSUL01000001">
    <property type="protein sequence ID" value="GMA27275.1"/>
    <property type="molecule type" value="Genomic_DNA"/>
</dbReference>
<feature type="region of interest" description="Disordered" evidence="5">
    <location>
        <begin position="25"/>
        <end position="49"/>
    </location>
</feature>
<evidence type="ECO:0000313" key="8">
    <source>
        <dbReference type="Proteomes" id="UP001157160"/>
    </source>
</evidence>
<comment type="caution">
    <text evidence="7">The sequence shown here is derived from an EMBL/GenBank/DDBJ whole genome shotgun (WGS) entry which is preliminary data.</text>
</comment>
<accession>A0AA37UHW7</accession>
<dbReference type="Pfam" id="PF01258">
    <property type="entry name" value="zf-dskA_traR"/>
    <property type="match status" value="1"/>
</dbReference>
<evidence type="ECO:0000259" key="6">
    <source>
        <dbReference type="Pfam" id="PF01258"/>
    </source>
</evidence>
<keyword evidence="1" id="KW-0479">Metal-binding</keyword>
<organism evidence="7 8">
    <name type="scientific">Arenivirga flava</name>
    <dbReference type="NCBI Taxonomy" id="1930060"/>
    <lineage>
        <taxon>Bacteria</taxon>
        <taxon>Bacillati</taxon>
        <taxon>Actinomycetota</taxon>
        <taxon>Actinomycetes</taxon>
        <taxon>Micrococcales</taxon>
        <taxon>Microbacteriaceae</taxon>
        <taxon>Arenivirga</taxon>
    </lineage>
</organism>
<dbReference type="Gene3D" id="1.20.120.910">
    <property type="entry name" value="DksA, coiled-coil domain"/>
    <property type="match status" value="1"/>
</dbReference>
<keyword evidence="8" id="KW-1185">Reference proteome</keyword>
<dbReference type="Proteomes" id="UP001157160">
    <property type="component" value="Unassembled WGS sequence"/>
</dbReference>
<keyword evidence="3" id="KW-0862">Zinc</keyword>
<evidence type="ECO:0000256" key="4">
    <source>
        <dbReference type="PROSITE-ProRule" id="PRU00510"/>
    </source>
</evidence>
<proteinExistence type="predicted"/>